<dbReference type="Proteomes" id="UP000601027">
    <property type="component" value="Unassembled WGS sequence"/>
</dbReference>
<name>A0ABS1Y1T8_9ACTN</name>
<evidence type="ECO:0000313" key="3">
    <source>
        <dbReference type="Proteomes" id="UP000601027"/>
    </source>
</evidence>
<keyword evidence="3" id="KW-1185">Reference proteome</keyword>
<comment type="caution">
    <text evidence="2">The sequence shown here is derived from an EMBL/GenBank/DDBJ whole genome shotgun (WGS) entry which is preliminary data.</text>
</comment>
<protein>
    <submittedName>
        <fullName evidence="2">Uncharacterized protein</fullName>
    </submittedName>
</protein>
<evidence type="ECO:0000256" key="1">
    <source>
        <dbReference type="SAM" id="MobiDB-lite"/>
    </source>
</evidence>
<evidence type="ECO:0000313" key="2">
    <source>
        <dbReference type="EMBL" id="MBM0235462.1"/>
    </source>
</evidence>
<feature type="region of interest" description="Disordered" evidence="1">
    <location>
        <begin position="58"/>
        <end position="79"/>
    </location>
</feature>
<reference evidence="2 3" key="1">
    <citation type="submission" date="2021-01" db="EMBL/GenBank/DDBJ databases">
        <title>Draft genome sequence of Micromonospora sp. strain STR1_7.</title>
        <authorList>
            <person name="Karlyshev A."/>
            <person name="Jawad R."/>
        </authorList>
    </citation>
    <scope>NUCLEOTIDE SEQUENCE [LARGE SCALE GENOMIC DNA]</scope>
    <source>
        <strain evidence="2 3">STR1-7</strain>
    </source>
</reference>
<organism evidence="2 3">
    <name type="scientific">Micromonospora parastrephiae</name>
    <dbReference type="NCBI Taxonomy" id="2806101"/>
    <lineage>
        <taxon>Bacteria</taxon>
        <taxon>Bacillati</taxon>
        <taxon>Actinomycetota</taxon>
        <taxon>Actinomycetes</taxon>
        <taxon>Micromonosporales</taxon>
        <taxon>Micromonosporaceae</taxon>
        <taxon>Micromonospora</taxon>
    </lineage>
</organism>
<dbReference type="EMBL" id="JAEVHM010000270">
    <property type="protein sequence ID" value="MBM0235462.1"/>
    <property type="molecule type" value="Genomic_DNA"/>
</dbReference>
<accession>A0ABS1Y1T8</accession>
<sequence length="208" mass="22549">MSIDFAAVKAANANANVAPDVRQMADGLGVDLRTVNPQPGRKTLDVNDVVMAHNRRATTGNPTYDVTPRSAQTASGPYTGSGNTLPAFTASGLDPKVLLRYPAPVRPALAALPTLAEAYHVGQSYLGLTDQEARERLSTDTRIPTEYAYAWTDADHIEPGGSGAPSAYQPDAAIARNSQARMDYQARERARMKAEAERRGDYFTYRNY</sequence>
<gene>
    <name evidence="2" type="ORF">JNW91_29000</name>
</gene>
<proteinExistence type="predicted"/>
<dbReference type="RefSeq" id="WP_203178680.1">
    <property type="nucleotide sequence ID" value="NZ_JAEVHM010000270.1"/>
</dbReference>